<protein>
    <submittedName>
        <fullName evidence="2">Uncharacterized protein</fullName>
    </submittedName>
</protein>
<dbReference type="Proteomes" id="UP000041254">
    <property type="component" value="Unassembled WGS sequence"/>
</dbReference>
<keyword evidence="3" id="KW-1185">Reference proteome</keyword>
<dbReference type="SUPFAM" id="SSF54534">
    <property type="entry name" value="FKBP-like"/>
    <property type="match status" value="1"/>
</dbReference>
<dbReference type="EMBL" id="CDMY01001000">
    <property type="protein sequence ID" value="CEM38729.1"/>
    <property type="molecule type" value="Genomic_DNA"/>
</dbReference>
<sequence length="209" mass="22940">MWTTSDLQICTEEREGTMSDRLVGLFEVGGHFVYEDGNGGYEFEVNGRRVAIKKSLHNRIIHCIDDKSSVGSKRRRQEDQHSGPAAAAAAAAAAAPAAGGDGAAASNGDNIPDGYVRLPSGARYRIVTEGTGRVPTLNDRIKHDEIGWSDGFNGRDKSYDFHGVVTRVSDERDWWREAVLSMREGETRQIIEPAGSYSPYVQLRLVSIE</sequence>
<dbReference type="PhylomeDB" id="A0A0G4H4K8"/>
<dbReference type="VEuPathDB" id="CryptoDB:Vbra_1837"/>
<dbReference type="InterPro" id="IPR046357">
    <property type="entry name" value="PPIase_dom_sf"/>
</dbReference>
<evidence type="ECO:0000313" key="2">
    <source>
        <dbReference type="EMBL" id="CEM38729.1"/>
    </source>
</evidence>
<reference evidence="2 3" key="1">
    <citation type="submission" date="2014-11" db="EMBL/GenBank/DDBJ databases">
        <authorList>
            <person name="Zhu J."/>
            <person name="Qi W."/>
            <person name="Song R."/>
        </authorList>
    </citation>
    <scope>NUCLEOTIDE SEQUENCE [LARGE SCALE GENOMIC DNA]</scope>
</reference>
<accession>A0A0G4H4K8</accession>
<organism evidence="2 3">
    <name type="scientific">Vitrella brassicaformis (strain CCMP3155)</name>
    <dbReference type="NCBI Taxonomy" id="1169540"/>
    <lineage>
        <taxon>Eukaryota</taxon>
        <taxon>Sar</taxon>
        <taxon>Alveolata</taxon>
        <taxon>Colpodellida</taxon>
        <taxon>Vitrellaceae</taxon>
        <taxon>Vitrella</taxon>
    </lineage>
</organism>
<dbReference type="InParanoid" id="A0A0G4H4K8"/>
<dbReference type="AlphaFoldDB" id="A0A0G4H4K8"/>
<gene>
    <name evidence="2" type="ORF">Vbra_1837</name>
</gene>
<evidence type="ECO:0000256" key="1">
    <source>
        <dbReference type="SAM" id="MobiDB-lite"/>
    </source>
</evidence>
<dbReference type="Gene3D" id="3.10.50.40">
    <property type="match status" value="1"/>
</dbReference>
<feature type="region of interest" description="Disordered" evidence="1">
    <location>
        <begin position="67"/>
        <end position="89"/>
    </location>
</feature>
<evidence type="ECO:0000313" key="3">
    <source>
        <dbReference type="Proteomes" id="UP000041254"/>
    </source>
</evidence>
<proteinExistence type="predicted"/>
<name>A0A0G4H4K8_VITBC</name>
<dbReference type="GO" id="GO:0003755">
    <property type="term" value="F:peptidyl-prolyl cis-trans isomerase activity"/>
    <property type="evidence" value="ECO:0007669"/>
    <property type="project" value="InterPro"/>
</dbReference>